<protein>
    <submittedName>
        <fullName evidence="1">Uncharacterized protein</fullName>
    </submittedName>
</protein>
<organism evidence="1 2">
    <name type="scientific">Pseudomonas putida</name>
    <name type="common">Arthrobacter siderocapsulatus</name>
    <dbReference type="NCBI Taxonomy" id="303"/>
    <lineage>
        <taxon>Bacteria</taxon>
        <taxon>Pseudomonadati</taxon>
        <taxon>Pseudomonadota</taxon>
        <taxon>Gammaproteobacteria</taxon>
        <taxon>Pseudomonadales</taxon>
        <taxon>Pseudomonadaceae</taxon>
        <taxon>Pseudomonas</taxon>
    </lineage>
</organism>
<accession>A0A6I6Y988</accession>
<evidence type="ECO:0000313" key="1">
    <source>
        <dbReference type="EMBL" id="QHG68190.1"/>
    </source>
</evidence>
<dbReference type="Proteomes" id="UP000464480">
    <property type="component" value="Chromosome"/>
</dbReference>
<gene>
    <name evidence="1" type="ORF">C2H86_08255</name>
</gene>
<dbReference type="AlphaFoldDB" id="A0A6I6Y988"/>
<sequence>MATKAKHATETELDALEQLIPDFASEATHSAYLRALQVSRNGVLRTDDGHLVRVAADGSKTVVAKAKPRRRVNIGEKIRVRKVSENPAQ</sequence>
<evidence type="ECO:0000313" key="2">
    <source>
        <dbReference type="Proteomes" id="UP000464480"/>
    </source>
</evidence>
<dbReference type="EMBL" id="CP026115">
    <property type="protein sequence ID" value="QHG68190.1"/>
    <property type="molecule type" value="Genomic_DNA"/>
</dbReference>
<reference evidence="1 2" key="1">
    <citation type="submission" date="2020-02" db="EMBL/GenBank/DDBJ databases">
        <title>Pseudomonas Putida W5 Complete Genome Assembly.</title>
        <authorList>
            <person name="Yuan Z.-C."/>
            <person name="Shaw G.A."/>
            <person name="Cusano A.D."/>
            <person name="Caddey B.J."/>
            <person name="Weselowski B.J."/>
        </authorList>
    </citation>
    <scope>NUCLEOTIDE SEQUENCE [LARGE SCALE GENOMIC DNA]</scope>
    <source>
        <strain evidence="1 2">W5</strain>
    </source>
</reference>
<proteinExistence type="predicted"/>
<name>A0A6I6Y988_PSEPU</name>